<dbReference type="GO" id="GO:0044773">
    <property type="term" value="P:mitotic DNA damage checkpoint signaling"/>
    <property type="evidence" value="ECO:0007669"/>
    <property type="project" value="TreeGrafter"/>
</dbReference>
<dbReference type="Pfam" id="PF00069">
    <property type="entry name" value="Pkinase"/>
    <property type="match status" value="1"/>
</dbReference>
<proteinExistence type="predicted"/>
<evidence type="ECO:0000259" key="2">
    <source>
        <dbReference type="PROSITE" id="PS50011"/>
    </source>
</evidence>
<dbReference type="Proteomes" id="UP000481153">
    <property type="component" value="Unassembled WGS sequence"/>
</dbReference>
<dbReference type="PROSITE" id="PS00108">
    <property type="entry name" value="PROTEIN_KINASE_ST"/>
    <property type="match status" value="1"/>
</dbReference>
<dbReference type="InterPro" id="IPR011009">
    <property type="entry name" value="Kinase-like_dom_sf"/>
</dbReference>
<sequence>MLPSTSDARRRIRSLEKLPTKSLLCLGKTQRPSTTTSLRHGQSNADAADRRQLPGYTKLKKLGVGGCGTVWQVQAVETSARFALKQIPKHASGLVSGFVEVKVGLRLFPQADVVRVKLLERSSAAATQPSGDNNRPPHIIQLYKVVETKQDLWLLFEQGGETLHNALFDIKGEFHQGSRSYKITHRPLYLAMRDNVSLLKDLLRQLVQAVATLSAVGIVHADIKPDNILIGQAARADHSLQLMVKLIDFGSAFSASSPRLSSARTPEYVPPDILELVRTKHEPCDVKAYFASHCLPHSFDMWSVGCVFLEIVCGVPLWFSYKSRVTGWDPNRSVTGLLSASGRDPDKIAHRQLHVVEHLTKCIRDSPGMNVDSKRWLYGVDLLERMLSINPSQRIAPDEALRHPFLHQSD</sequence>
<dbReference type="VEuPathDB" id="FungiDB:AeMF1_020320"/>
<dbReference type="InterPro" id="IPR008271">
    <property type="entry name" value="Ser/Thr_kinase_AS"/>
</dbReference>
<dbReference type="Gene3D" id="1.10.510.10">
    <property type="entry name" value="Transferase(Phosphotransferase) domain 1"/>
    <property type="match status" value="1"/>
</dbReference>
<organism evidence="3 4">
    <name type="scientific">Aphanomyces euteiches</name>
    <dbReference type="NCBI Taxonomy" id="100861"/>
    <lineage>
        <taxon>Eukaryota</taxon>
        <taxon>Sar</taxon>
        <taxon>Stramenopiles</taxon>
        <taxon>Oomycota</taxon>
        <taxon>Saprolegniomycetes</taxon>
        <taxon>Saprolegniales</taxon>
        <taxon>Verrucalvaceae</taxon>
        <taxon>Aphanomyces</taxon>
    </lineage>
</organism>
<dbReference type="GO" id="GO:0005737">
    <property type="term" value="C:cytoplasm"/>
    <property type="evidence" value="ECO:0007669"/>
    <property type="project" value="TreeGrafter"/>
</dbReference>
<dbReference type="PANTHER" id="PTHR44167:SF24">
    <property type="entry name" value="SERINE_THREONINE-PROTEIN KINASE CHK2"/>
    <property type="match status" value="1"/>
</dbReference>
<dbReference type="Gene3D" id="3.30.200.20">
    <property type="entry name" value="Phosphorylase Kinase, domain 1"/>
    <property type="match status" value="1"/>
</dbReference>
<reference evidence="3 4" key="1">
    <citation type="submission" date="2019-07" db="EMBL/GenBank/DDBJ databases">
        <title>Genomics analysis of Aphanomyces spp. identifies a new class of oomycete effector associated with host adaptation.</title>
        <authorList>
            <person name="Gaulin E."/>
        </authorList>
    </citation>
    <scope>NUCLEOTIDE SEQUENCE [LARGE SCALE GENOMIC DNA]</scope>
    <source>
        <strain evidence="3 4">ATCC 201684</strain>
    </source>
</reference>
<accession>A0A6G0X4Y5</accession>
<dbReference type="InterPro" id="IPR000719">
    <property type="entry name" value="Prot_kinase_dom"/>
</dbReference>
<name>A0A6G0X4Y5_9STRA</name>
<dbReference type="GO" id="GO:0005524">
    <property type="term" value="F:ATP binding"/>
    <property type="evidence" value="ECO:0007669"/>
    <property type="project" value="InterPro"/>
</dbReference>
<gene>
    <name evidence="3" type="ORF">Ae201684_008570</name>
</gene>
<keyword evidence="4" id="KW-1185">Reference proteome</keyword>
<protein>
    <recommendedName>
        <fullName evidence="2">Protein kinase domain-containing protein</fullName>
    </recommendedName>
</protein>
<evidence type="ECO:0000313" key="4">
    <source>
        <dbReference type="Proteomes" id="UP000481153"/>
    </source>
</evidence>
<feature type="domain" description="Protein kinase" evidence="2">
    <location>
        <begin position="56"/>
        <end position="406"/>
    </location>
</feature>
<dbReference type="AlphaFoldDB" id="A0A6G0X4Y5"/>
<dbReference type="SUPFAM" id="SSF56112">
    <property type="entry name" value="Protein kinase-like (PK-like)"/>
    <property type="match status" value="1"/>
</dbReference>
<feature type="region of interest" description="Disordered" evidence="1">
    <location>
        <begin position="29"/>
        <end position="52"/>
    </location>
</feature>
<comment type="caution">
    <text evidence="3">The sequence shown here is derived from an EMBL/GenBank/DDBJ whole genome shotgun (WGS) entry which is preliminary data.</text>
</comment>
<dbReference type="GO" id="GO:0005634">
    <property type="term" value="C:nucleus"/>
    <property type="evidence" value="ECO:0007669"/>
    <property type="project" value="TreeGrafter"/>
</dbReference>
<evidence type="ECO:0000256" key="1">
    <source>
        <dbReference type="SAM" id="MobiDB-lite"/>
    </source>
</evidence>
<feature type="compositionally biased region" description="Polar residues" evidence="1">
    <location>
        <begin position="30"/>
        <end position="45"/>
    </location>
</feature>
<evidence type="ECO:0000313" key="3">
    <source>
        <dbReference type="EMBL" id="KAF0734908.1"/>
    </source>
</evidence>
<dbReference type="GO" id="GO:0004674">
    <property type="term" value="F:protein serine/threonine kinase activity"/>
    <property type="evidence" value="ECO:0007669"/>
    <property type="project" value="TreeGrafter"/>
</dbReference>
<dbReference type="PROSITE" id="PS50011">
    <property type="entry name" value="PROTEIN_KINASE_DOM"/>
    <property type="match status" value="1"/>
</dbReference>
<dbReference type="SMART" id="SM00220">
    <property type="entry name" value="S_TKc"/>
    <property type="match status" value="1"/>
</dbReference>
<dbReference type="PANTHER" id="PTHR44167">
    <property type="entry name" value="OVARIAN-SPECIFIC SERINE/THREONINE-PROTEIN KINASE LOK-RELATED"/>
    <property type="match status" value="1"/>
</dbReference>
<dbReference type="EMBL" id="VJMJ01000103">
    <property type="protein sequence ID" value="KAF0734908.1"/>
    <property type="molecule type" value="Genomic_DNA"/>
</dbReference>